<organism evidence="3 4">
    <name type="scientific">Paramecium tetraurelia</name>
    <dbReference type="NCBI Taxonomy" id="5888"/>
    <lineage>
        <taxon>Eukaryota</taxon>
        <taxon>Sar</taxon>
        <taxon>Alveolata</taxon>
        <taxon>Ciliophora</taxon>
        <taxon>Intramacronucleata</taxon>
        <taxon>Oligohymenophorea</taxon>
        <taxon>Peniculida</taxon>
        <taxon>Parameciidae</taxon>
        <taxon>Paramecium</taxon>
    </lineage>
</organism>
<keyword evidence="4" id="KW-1185">Reference proteome</keyword>
<dbReference type="AlphaFoldDB" id="A0CMJ9"/>
<evidence type="ECO:0000259" key="2">
    <source>
        <dbReference type="Pfam" id="PF08063"/>
    </source>
</evidence>
<feature type="region of interest" description="Disordered" evidence="1">
    <location>
        <begin position="82"/>
        <end position="120"/>
    </location>
</feature>
<reference evidence="3 4" key="1">
    <citation type="journal article" date="2006" name="Nature">
        <title>Global trends of whole-genome duplications revealed by the ciliate Paramecium tetraurelia.</title>
        <authorList>
            <consortium name="Genoscope"/>
            <person name="Aury J.-M."/>
            <person name="Jaillon O."/>
            <person name="Duret L."/>
            <person name="Noel B."/>
            <person name="Jubin C."/>
            <person name="Porcel B.M."/>
            <person name="Segurens B."/>
            <person name="Daubin V."/>
            <person name="Anthouard V."/>
            <person name="Aiach N."/>
            <person name="Arnaiz O."/>
            <person name="Billaut A."/>
            <person name="Beisson J."/>
            <person name="Blanc I."/>
            <person name="Bouhouche K."/>
            <person name="Camara F."/>
            <person name="Duharcourt S."/>
            <person name="Guigo R."/>
            <person name="Gogendeau D."/>
            <person name="Katinka M."/>
            <person name="Keller A.-M."/>
            <person name="Kissmehl R."/>
            <person name="Klotz C."/>
            <person name="Koll F."/>
            <person name="Le Moue A."/>
            <person name="Lepere C."/>
            <person name="Malinsky S."/>
            <person name="Nowacki M."/>
            <person name="Nowak J.K."/>
            <person name="Plattner H."/>
            <person name="Poulain J."/>
            <person name="Ruiz F."/>
            <person name="Serrano V."/>
            <person name="Zagulski M."/>
            <person name="Dessen P."/>
            <person name="Betermier M."/>
            <person name="Weissenbach J."/>
            <person name="Scarpelli C."/>
            <person name="Schachter V."/>
            <person name="Sperling L."/>
            <person name="Meyer E."/>
            <person name="Cohen J."/>
            <person name="Wincker P."/>
        </authorList>
    </citation>
    <scope>NUCLEOTIDE SEQUENCE [LARGE SCALE GENOMIC DNA]</scope>
    <source>
        <strain evidence="3 4">Stock d4-2</strain>
    </source>
</reference>
<dbReference type="OrthoDB" id="429950at2759"/>
<dbReference type="Pfam" id="PF08063">
    <property type="entry name" value="Zn_ribbon_PADR1"/>
    <property type="match status" value="1"/>
</dbReference>
<protein>
    <recommendedName>
        <fullName evidence="2">PARP1-like PADR1 domain-containing protein</fullName>
    </recommendedName>
</protein>
<dbReference type="HOGENOM" id="CLU_1191882_0_0_1"/>
<dbReference type="RefSeq" id="XP_001439413.1">
    <property type="nucleotide sequence ID" value="XM_001439376.2"/>
</dbReference>
<dbReference type="GeneID" id="5025198"/>
<name>A0CMJ9_PARTE</name>
<sequence length="233" mass="26549">MYILNYYYKLSIDINGQIKCCNKEDIKKQVVKKVTKVIQKKVPKKVVKKETKKVVPAKKKVVSRKPQKKTVVKAAPVKKVVPKKAKAAPAKKQVSKKQNVKEQKDDKKKVLKPVAPKADSQPKVPVKYAAYTLDQYQAYQKAIKDWSSKTNQEIKDNLRKNLQSMSGNKDELLNKIADGIVLGSIPRCPHCYGGRPKYNQSTGSYFCVGYRDDTDFKFCNKTIATLDRTPWQL</sequence>
<dbReference type="OMA" id="DQYQAYQ"/>
<evidence type="ECO:0000313" key="3">
    <source>
        <dbReference type="EMBL" id="CAK72016.1"/>
    </source>
</evidence>
<accession>A0CMJ9</accession>
<dbReference type="Gene3D" id="3.90.640.80">
    <property type="match status" value="1"/>
</dbReference>
<dbReference type="GO" id="GO:0008270">
    <property type="term" value="F:zinc ion binding"/>
    <property type="evidence" value="ECO:0007669"/>
    <property type="project" value="InterPro"/>
</dbReference>
<dbReference type="KEGG" id="ptm:GSPATT00008495001"/>
<dbReference type="PROSITE" id="PS52007">
    <property type="entry name" value="PADR1"/>
    <property type="match status" value="1"/>
</dbReference>
<dbReference type="InterPro" id="IPR012982">
    <property type="entry name" value="PARP1-like_PADR1_Zn_ribbon"/>
</dbReference>
<dbReference type="InParanoid" id="A0CMJ9"/>
<feature type="compositionally biased region" description="Basic and acidic residues" evidence="1">
    <location>
        <begin position="99"/>
        <end position="108"/>
    </location>
</feature>
<dbReference type="SMART" id="SM01335">
    <property type="entry name" value="PADR1"/>
    <property type="match status" value="1"/>
</dbReference>
<evidence type="ECO:0000256" key="1">
    <source>
        <dbReference type="SAM" id="MobiDB-lite"/>
    </source>
</evidence>
<gene>
    <name evidence="3" type="ORF">GSPATT00008495001</name>
</gene>
<proteinExistence type="predicted"/>
<evidence type="ECO:0000313" key="4">
    <source>
        <dbReference type="Proteomes" id="UP000000600"/>
    </source>
</evidence>
<dbReference type="Proteomes" id="UP000000600">
    <property type="component" value="Unassembled WGS sequence"/>
</dbReference>
<feature type="domain" description="PARP1-like PADR1" evidence="2">
    <location>
        <begin position="185"/>
        <end position="229"/>
    </location>
</feature>
<dbReference type="EMBL" id="CT868108">
    <property type="protein sequence ID" value="CAK72016.1"/>
    <property type="molecule type" value="Genomic_DNA"/>
</dbReference>